<proteinExistence type="predicted"/>
<evidence type="ECO:0000313" key="2">
    <source>
        <dbReference type="Proteomes" id="UP001549104"/>
    </source>
</evidence>
<evidence type="ECO:0000313" key="1">
    <source>
        <dbReference type="EMBL" id="MET3658338.1"/>
    </source>
</evidence>
<dbReference type="RefSeq" id="WP_354313968.1">
    <property type="nucleotide sequence ID" value="NZ_JBEPME010000005.1"/>
</dbReference>
<reference evidence="1 2" key="1">
    <citation type="submission" date="2024-06" db="EMBL/GenBank/DDBJ databases">
        <title>Sorghum-associated microbial communities from plants grown in Nebraska, USA.</title>
        <authorList>
            <person name="Schachtman D."/>
        </authorList>
    </citation>
    <scope>NUCLEOTIDE SEQUENCE [LARGE SCALE GENOMIC DNA]</scope>
    <source>
        <strain evidence="1 2">1288</strain>
    </source>
</reference>
<gene>
    <name evidence="1" type="ORF">ABIC55_003455</name>
</gene>
<sequence>MKQKTWEWEIRLVTESDPYIIHTNKDSALVAMKQFEETWGSGLSVYTLRKTAEIIRYDEAK</sequence>
<keyword evidence="2" id="KW-1185">Reference proteome</keyword>
<name>A0ABV2KEC2_SPOPS</name>
<dbReference type="EMBL" id="JBEPME010000005">
    <property type="protein sequence ID" value="MET3658338.1"/>
    <property type="molecule type" value="Genomic_DNA"/>
</dbReference>
<accession>A0ABV2KEC2</accession>
<comment type="caution">
    <text evidence="1">The sequence shown here is derived from an EMBL/GenBank/DDBJ whole genome shotgun (WGS) entry which is preliminary data.</text>
</comment>
<protein>
    <submittedName>
        <fullName evidence="1">Uncharacterized protein</fullName>
    </submittedName>
</protein>
<dbReference type="Proteomes" id="UP001549104">
    <property type="component" value="Unassembled WGS sequence"/>
</dbReference>
<organism evidence="1 2">
    <name type="scientific">Sporosarcina psychrophila</name>
    <name type="common">Bacillus psychrophilus</name>
    <dbReference type="NCBI Taxonomy" id="1476"/>
    <lineage>
        <taxon>Bacteria</taxon>
        <taxon>Bacillati</taxon>
        <taxon>Bacillota</taxon>
        <taxon>Bacilli</taxon>
        <taxon>Bacillales</taxon>
        <taxon>Caryophanaceae</taxon>
        <taxon>Sporosarcina</taxon>
    </lineage>
</organism>